<organism evidence="1 2">
    <name type="scientific">Rhodoferax fermentans</name>
    <dbReference type="NCBI Taxonomy" id="28066"/>
    <lineage>
        <taxon>Bacteria</taxon>
        <taxon>Pseudomonadati</taxon>
        <taxon>Pseudomonadota</taxon>
        <taxon>Betaproteobacteria</taxon>
        <taxon>Burkholderiales</taxon>
        <taxon>Comamonadaceae</taxon>
        <taxon>Rhodoferax</taxon>
    </lineage>
</organism>
<gene>
    <name evidence="1" type="ORF">RF819_05835</name>
</gene>
<protein>
    <recommendedName>
        <fullName evidence="3">DUF4276 family protein</fullName>
    </recommendedName>
</protein>
<dbReference type="OrthoDB" id="995454at2"/>
<evidence type="ECO:0000313" key="1">
    <source>
        <dbReference type="EMBL" id="OOV06312.1"/>
    </source>
</evidence>
<accession>A0A1T1AQC5</accession>
<evidence type="ECO:0000313" key="2">
    <source>
        <dbReference type="Proteomes" id="UP000190750"/>
    </source>
</evidence>
<name>A0A1T1AQC5_RHOFE</name>
<evidence type="ECO:0008006" key="3">
    <source>
        <dbReference type="Google" id="ProtNLM"/>
    </source>
</evidence>
<reference evidence="1 2" key="1">
    <citation type="submission" date="2017-01" db="EMBL/GenBank/DDBJ databases">
        <title>Genome sequencing of Rhodoferax fermentans JCM 7819.</title>
        <authorList>
            <person name="Kim Y.J."/>
            <person name="Farh M.E.-A."/>
            <person name="Yang D.-C."/>
        </authorList>
    </citation>
    <scope>NUCLEOTIDE SEQUENCE [LARGE SCALE GENOMIC DNA]</scope>
    <source>
        <strain evidence="1 2">JCM 7819</strain>
    </source>
</reference>
<sequence length="233" mass="25386">MTKVAVFVEGLTETELTVELLISLCGRRGIAIDLHKQFGGTLHFLESRGANGAALSALVANCSTDGQVKTQILDRYTGLVAQGYTRIVGVRDVYPFLRGEIPALEAAKHVGLPAGPVPIDLHYAEMEVEAWFLDEITHFERIHAGLTVPRLVAAGFDVAKCYGHTWDHPAATLNAIYQLEGRAWRKTGDHIRRTVQALCMESLYTNARLRSASLSAFIGSLEAALFPPTLATT</sequence>
<dbReference type="AlphaFoldDB" id="A0A1T1AQC5"/>
<dbReference type="Proteomes" id="UP000190750">
    <property type="component" value="Unassembled WGS sequence"/>
</dbReference>
<dbReference type="EMBL" id="MTJN01000002">
    <property type="protein sequence ID" value="OOV06312.1"/>
    <property type="molecule type" value="Genomic_DNA"/>
</dbReference>
<keyword evidence="2" id="KW-1185">Reference proteome</keyword>
<comment type="caution">
    <text evidence="1">The sequence shown here is derived from an EMBL/GenBank/DDBJ whole genome shotgun (WGS) entry which is preliminary data.</text>
</comment>
<dbReference type="RefSeq" id="WP_078364098.1">
    <property type="nucleotide sequence ID" value="NZ_MTJN01000002.1"/>
</dbReference>
<proteinExistence type="predicted"/>